<comment type="caution">
    <text evidence="4">The sequence shown here is derived from an EMBL/GenBank/DDBJ whole genome shotgun (WGS) entry which is preliminary data.</text>
</comment>
<evidence type="ECO:0000256" key="2">
    <source>
        <dbReference type="SAM" id="Phobius"/>
    </source>
</evidence>
<evidence type="ECO:0000259" key="3">
    <source>
        <dbReference type="SMART" id="SM00256"/>
    </source>
</evidence>
<keyword evidence="5" id="KW-1185">Reference proteome</keyword>
<organism evidence="4 5">
    <name type="scientific">Marchantia polymorpha subsp. ruderalis</name>
    <dbReference type="NCBI Taxonomy" id="1480154"/>
    <lineage>
        <taxon>Eukaryota</taxon>
        <taxon>Viridiplantae</taxon>
        <taxon>Streptophyta</taxon>
        <taxon>Embryophyta</taxon>
        <taxon>Marchantiophyta</taxon>
        <taxon>Marchantiopsida</taxon>
        <taxon>Marchantiidae</taxon>
        <taxon>Marchantiales</taxon>
        <taxon>Marchantiaceae</taxon>
        <taxon>Marchantia</taxon>
    </lineage>
</organism>
<dbReference type="Proteomes" id="UP000077202">
    <property type="component" value="Unassembled WGS sequence"/>
</dbReference>
<evidence type="ECO:0000313" key="4">
    <source>
        <dbReference type="EMBL" id="OAE31036.1"/>
    </source>
</evidence>
<dbReference type="SMART" id="SM00256">
    <property type="entry name" value="FBOX"/>
    <property type="match status" value="1"/>
</dbReference>
<dbReference type="SUPFAM" id="SSF117281">
    <property type="entry name" value="Kelch motif"/>
    <property type="match status" value="1"/>
</dbReference>
<dbReference type="Gene3D" id="1.20.1280.50">
    <property type="match status" value="1"/>
</dbReference>
<protein>
    <recommendedName>
        <fullName evidence="3">F-box domain-containing protein</fullName>
    </recommendedName>
</protein>
<dbReference type="EMBL" id="LVLJ01001188">
    <property type="protein sequence ID" value="OAE31036.1"/>
    <property type="molecule type" value="Genomic_DNA"/>
</dbReference>
<reference evidence="4" key="1">
    <citation type="submission" date="2016-03" db="EMBL/GenBank/DDBJ databases">
        <title>Mechanisms controlling the formation of the plant cell surface in tip-growing cells are functionally conserved among land plants.</title>
        <authorList>
            <person name="Honkanen S."/>
            <person name="Jones V.A."/>
            <person name="Morieri G."/>
            <person name="Champion C."/>
            <person name="Hetherington A.J."/>
            <person name="Kelly S."/>
            <person name="Saint-Marcoux D."/>
            <person name="Proust H."/>
            <person name="Prescott H."/>
            <person name="Dolan L."/>
        </authorList>
    </citation>
    <scope>NUCLEOTIDE SEQUENCE [LARGE SCALE GENOMIC DNA]</scope>
    <source>
        <tissue evidence="4">Whole gametophyte</tissue>
    </source>
</reference>
<feature type="region of interest" description="Disordered" evidence="1">
    <location>
        <begin position="1"/>
        <end position="64"/>
    </location>
</feature>
<dbReference type="PANTHER" id="PTHR47712">
    <property type="entry name" value="OS09G0555300 PROTEIN"/>
    <property type="match status" value="1"/>
</dbReference>
<proteinExistence type="predicted"/>
<evidence type="ECO:0000313" key="5">
    <source>
        <dbReference type="Proteomes" id="UP000077202"/>
    </source>
</evidence>
<dbReference type="SUPFAM" id="SSF81383">
    <property type="entry name" value="F-box domain"/>
    <property type="match status" value="1"/>
</dbReference>
<feature type="compositionally biased region" description="Basic and acidic residues" evidence="1">
    <location>
        <begin position="35"/>
        <end position="45"/>
    </location>
</feature>
<feature type="domain" description="F-box" evidence="3">
    <location>
        <begin position="169"/>
        <end position="209"/>
    </location>
</feature>
<dbReference type="PANTHER" id="PTHR47712:SF3">
    <property type="entry name" value="F-BOX DOMAIN-CONTAINING PROTEIN"/>
    <property type="match status" value="1"/>
</dbReference>
<dbReference type="InterPro" id="IPR036047">
    <property type="entry name" value="F-box-like_dom_sf"/>
</dbReference>
<feature type="transmembrane region" description="Helical" evidence="2">
    <location>
        <begin position="108"/>
        <end position="129"/>
    </location>
</feature>
<sequence length="537" mass="59047">MALVGDKSGMGLGRPSGPIWREGGLARAALTRSGRSGEERRRRASEGLGRGQRRSGDGTGSQSSCRGVVCLKASVSPISQSRAFKDLVLVLGEARTIRRLDRPRRPRGPSMSAALLLLLPLLLSLGAVLELPSSFVFVEKRIMSMETAELEQIAGQQIGSDSGFLWERLSDEVTECILARVPLSSLVRACAVNKHWKAIIRSSEFGRLCAEVRPSNPWLFVYCTNFLLPGKNQAYAYDPDAHKWYTIPSVTPPTHSRASMSGGVGGIMVATMGGTQSRLCYNHSLFIKKWKQTTEMCVSRDAPLVGFVEESGSGSNVSQKLIAVGGVEMFEDDDLAVEIYDTVLKQWEVTKSLPVEFRGNSSRHWLSGAVWNRKLYVLEIYSGSVASFDLCTKTWTLVQILRPMTPSGVKYAYLLICQGLLILAGVCHPPEGHVSFKLWLVDESVMQCKEMGVMPPEFFAMFAKGDGEKNVLGMKCVASGSLIYVYSVTPDAEYPMVVCDISKGWNAWQRLPELPSLGNRFDTMVGFCSSVTMNSFY</sequence>
<dbReference type="InterPro" id="IPR015915">
    <property type="entry name" value="Kelch-typ_b-propeller"/>
</dbReference>
<dbReference type="Pfam" id="PF00646">
    <property type="entry name" value="F-box"/>
    <property type="match status" value="1"/>
</dbReference>
<dbReference type="Gene3D" id="2.120.10.80">
    <property type="entry name" value="Kelch-type beta propeller"/>
    <property type="match status" value="1"/>
</dbReference>
<keyword evidence="2" id="KW-0472">Membrane</keyword>
<accession>A0A176WFX8</accession>
<dbReference type="AlphaFoldDB" id="A0A176WFX8"/>
<keyword evidence="2" id="KW-1133">Transmembrane helix</keyword>
<keyword evidence="2" id="KW-0812">Transmembrane</keyword>
<name>A0A176WFX8_MARPO</name>
<gene>
    <name evidence="4" type="ORF">AXG93_1502s1380</name>
</gene>
<evidence type="ECO:0000256" key="1">
    <source>
        <dbReference type="SAM" id="MobiDB-lite"/>
    </source>
</evidence>
<dbReference type="InterPro" id="IPR001810">
    <property type="entry name" value="F-box_dom"/>
</dbReference>